<keyword evidence="3" id="KW-0678">Repressor</keyword>
<dbReference type="Proteomes" id="UP000648984">
    <property type="component" value="Unassembled WGS sequence"/>
</dbReference>
<keyword evidence="4" id="KW-0805">Transcription regulation</keyword>
<organism evidence="8 9">
    <name type="scientific">Aromatoleum diolicum</name>
    <dbReference type="NCBI Taxonomy" id="75796"/>
    <lineage>
        <taxon>Bacteria</taxon>
        <taxon>Pseudomonadati</taxon>
        <taxon>Pseudomonadota</taxon>
        <taxon>Betaproteobacteria</taxon>
        <taxon>Rhodocyclales</taxon>
        <taxon>Rhodocyclaceae</taxon>
        <taxon>Aromatoleum</taxon>
    </lineage>
</organism>
<evidence type="ECO:0000313" key="9">
    <source>
        <dbReference type="Proteomes" id="UP000648984"/>
    </source>
</evidence>
<evidence type="ECO:0000256" key="1">
    <source>
        <dbReference type="ARBA" id="ARBA00005230"/>
    </source>
</evidence>
<accession>A0ABX1Q7M6</accession>
<dbReference type="EMBL" id="WTVQ01000007">
    <property type="protein sequence ID" value="NMG74364.1"/>
    <property type="molecule type" value="Genomic_DNA"/>
</dbReference>
<evidence type="ECO:0000256" key="2">
    <source>
        <dbReference type="ARBA" id="ARBA00015075"/>
    </source>
</evidence>
<keyword evidence="5" id="KW-0804">Transcription</keyword>
<evidence type="ECO:0000256" key="7">
    <source>
        <dbReference type="ARBA" id="ARBA00033135"/>
    </source>
</evidence>
<name>A0ABX1Q7M6_9RHOO</name>
<dbReference type="Pfam" id="PF01845">
    <property type="entry name" value="CcdB"/>
    <property type="match status" value="1"/>
</dbReference>
<dbReference type="InterPro" id="IPR002712">
    <property type="entry name" value="CcdB"/>
</dbReference>
<proteinExistence type="inferred from homology"/>
<dbReference type="SUPFAM" id="SSF50118">
    <property type="entry name" value="Cell growth inhibitor/plasmid maintenance toxic component"/>
    <property type="match status" value="1"/>
</dbReference>
<protein>
    <recommendedName>
        <fullName evidence="2">Toxin CcdB</fullName>
    </recommendedName>
    <alternativeName>
        <fullName evidence="7">Cytotoxic protein CcdB</fullName>
    </alternativeName>
    <alternativeName>
        <fullName evidence="6">Protein LetD</fullName>
    </alternativeName>
</protein>
<dbReference type="RefSeq" id="WP_169259513.1">
    <property type="nucleotide sequence ID" value="NZ_WTVQ01000007.1"/>
</dbReference>
<evidence type="ECO:0000256" key="5">
    <source>
        <dbReference type="ARBA" id="ARBA00023163"/>
    </source>
</evidence>
<reference evidence="8 9" key="1">
    <citation type="submission" date="2019-12" db="EMBL/GenBank/DDBJ databases">
        <title>Comparative genomics gives insights into the taxonomy of the Azoarcus-Aromatoleum group and reveals separate origins of nif in the plant-associated Azoarcus and non-plant-associated Aromatoleum sub-groups.</title>
        <authorList>
            <person name="Lafos M."/>
            <person name="Maluk M."/>
            <person name="Batista M."/>
            <person name="Junghare M."/>
            <person name="Carmona M."/>
            <person name="Faoro H."/>
            <person name="Cruz L.M."/>
            <person name="Battistoni F."/>
            <person name="De Souza E."/>
            <person name="Pedrosa F."/>
            <person name="Chen W.-M."/>
            <person name="Poole P.S."/>
            <person name="Dixon R.A."/>
            <person name="James E.K."/>
        </authorList>
    </citation>
    <scope>NUCLEOTIDE SEQUENCE [LARGE SCALE GENOMIC DNA]</scope>
    <source>
        <strain evidence="8 9">22Lin</strain>
    </source>
</reference>
<comment type="caution">
    <text evidence="8">The sequence shown here is derived from an EMBL/GenBank/DDBJ whole genome shotgun (WGS) entry which is preliminary data.</text>
</comment>
<dbReference type="Gene3D" id="2.30.30.110">
    <property type="match status" value="1"/>
</dbReference>
<evidence type="ECO:0000256" key="4">
    <source>
        <dbReference type="ARBA" id="ARBA00023015"/>
    </source>
</evidence>
<comment type="similarity">
    <text evidence="1">Belongs to the CcdB toxin family.</text>
</comment>
<dbReference type="InterPro" id="IPR011067">
    <property type="entry name" value="Plasmid_toxin/cell-grow_inhib"/>
</dbReference>
<evidence type="ECO:0000256" key="6">
    <source>
        <dbReference type="ARBA" id="ARBA00029628"/>
    </source>
</evidence>
<keyword evidence="9" id="KW-1185">Reference proteome</keyword>
<gene>
    <name evidence="8" type="ORF">GPA25_06280</name>
</gene>
<sequence>MPRFSVFKNPDGAGYLLDVQADLLDHLNTRVVVPLLPLNVAPVPAKSLNPVFEVEGEAVAMVTQFLAAVPAHMLKTAVANFEGRRHDITNALDLLFQGF</sequence>
<evidence type="ECO:0000313" key="8">
    <source>
        <dbReference type="EMBL" id="NMG74364.1"/>
    </source>
</evidence>
<evidence type="ECO:0000256" key="3">
    <source>
        <dbReference type="ARBA" id="ARBA00022491"/>
    </source>
</evidence>